<dbReference type="PANTHER" id="PTHR30173:SF36">
    <property type="entry name" value="ECF RNA POLYMERASE SIGMA FACTOR SIGJ"/>
    <property type="match status" value="1"/>
</dbReference>
<feature type="domain" description="RNA polymerase sigma factor 70 region 4 type 2" evidence="3">
    <location>
        <begin position="102"/>
        <end position="152"/>
    </location>
</feature>
<evidence type="ECO:0000256" key="1">
    <source>
        <dbReference type="ARBA" id="ARBA00011344"/>
    </source>
</evidence>
<dbReference type="InterPro" id="IPR014284">
    <property type="entry name" value="RNA_pol_sigma-70_dom"/>
</dbReference>
<dbReference type="PANTHER" id="PTHR30173">
    <property type="entry name" value="SIGMA 19 FACTOR"/>
    <property type="match status" value="1"/>
</dbReference>
<keyword evidence="5" id="KW-1185">Reference proteome</keyword>
<feature type="domain" description="RNA polymerase sigma-70 region 2" evidence="2">
    <location>
        <begin position="11"/>
        <end position="69"/>
    </location>
</feature>
<dbReference type="Gene3D" id="1.10.1740.10">
    <property type="match status" value="1"/>
</dbReference>
<comment type="caution">
    <text evidence="4">The sequence shown here is derived from an EMBL/GenBank/DDBJ whole genome shotgun (WGS) entry which is preliminary data.</text>
</comment>
<proteinExistence type="predicted"/>
<evidence type="ECO:0000259" key="3">
    <source>
        <dbReference type="Pfam" id="PF08281"/>
    </source>
</evidence>
<dbReference type="SUPFAM" id="SSF88946">
    <property type="entry name" value="Sigma2 domain of RNA polymerase sigma factors"/>
    <property type="match status" value="1"/>
</dbReference>
<evidence type="ECO:0000313" key="4">
    <source>
        <dbReference type="EMBL" id="RAK51219.1"/>
    </source>
</evidence>
<dbReference type="RefSeq" id="WP_111530654.1">
    <property type="nucleotide sequence ID" value="NZ_JBHRSG010000003.1"/>
</dbReference>
<dbReference type="InterPro" id="IPR013325">
    <property type="entry name" value="RNA_pol_sigma_r2"/>
</dbReference>
<dbReference type="InterPro" id="IPR013249">
    <property type="entry name" value="RNA_pol_sigma70_r4_t2"/>
</dbReference>
<dbReference type="GO" id="GO:0006352">
    <property type="term" value="P:DNA-templated transcription initiation"/>
    <property type="evidence" value="ECO:0007669"/>
    <property type="project" value="InterPro"/>
</dbReference>
<dbReference type="InterPro" id="IPR052704">
    <property type="entry name" value="ECF_Sigma-70_Domain"/>
</dbReference>
<comment type="subunit">
    <text evidence="1">Interacts transiently with the RNA polymerase catalytic core formed by RpoA, RpoB, RpoC and RpoZ (2 alpha, 1 beta, 1 beta' and 1 omega subunit) to form the RNA polymerase holoenzyme that can initiate transcription.</text>
</comment>
<dbReference type="InterPro" id="IPR032710">
    <property type="entry name" value="NTF2-like_dom_sf"/>
</dbReference>
<sequence>MDRTAAFEGQRPRLKRLAYRMLGSVAEADDVVQDAWIRWTRAPDDVADPAAWLVRAATRLSIDRLRAAKAERAHYRGPWLPEPMVEPLTNDPVERAEDVSVAFLLALERLSPLERAVFLLHDVFDEDYGAVAKTLGRSEAAVRQLASRAREHVRDARPRFSVSQDRALALAAAFMEASSRADLTGLSELLAEDAVLVSDGGGKRKAALRVLVGREDVLSLFRGLRWRGGALNPRSLELAWINGAPGVVMQLEDGPATVAVEPDAEGRVAAVYMVRNPDKLAHLADALTASPAT</sequence>
<dbReference type="AlphaFoldDB" id="A0A328A9K7"/>
<dbReference type="Proteomes" id="UP000249254">
    <property type="component" value="Unassembled WGS sequence"/>
</dbReference>
<dbReference type="GO" id="GO:0016987">
    <property type="term" value="F:sigma factor activity"/>
    <property type="evidence" value="ECO:0007669"/>
    <property type="project" value="InterPro"/>
</dbReference>
<accession>A0A328A9K7</accession>
<dbReference type="EMBL" id="QFYQ01000003">
    <property type="protein sequence ID" value="RAK51219.1"/>
    <property type="molecule type" value="Genomic_DNA"/>
</dbReference>
<dbReference type="SUPFAM" id="SSF88659">
    <property type="entry name" value="Sigma3 and sigma4 domains of RNA polymerase sigma factors"/>
    <property type="match status" value="1"/>
</dbReference>
<protein>
    <submittedName>
        <fullName evidence="4">RNA polymerase sigma factor SigJ</fullName>
    </submittedName>
</protein>
<dbReference type="SUPFAM" id="SSF54427">
    <property type="entry name" value="NTF2-like"/>
    <property type="match status" value="1"/>
</dbReference>
<dbReference type="Gene3D" id="1.10.10.10">
    <property type="entry name" value="Winged helix-like DNA-binding domain superfamily/Winged helix DNA-binding domain"/>
    <property type="match status" value="1"/>
</dbReference>
<dbReference type="NCBIfam" id="TIGR02937">
    <property type="entry name" value="sigma70-ECF"/>
    <property type="match status" value="1"/>
</dbReference>
<name>A0A328A9K7_9CAUL</name>
<dbReference type="GO" id="GO:0003677">
    <property type="term" value="F:DNA binding"/>
    <property type="evidence" value="ECO:0007669"/>
    <property type="project" value="InterPro"/>
</dbReference>
<dbReference type="Pfam" id="PF04542">
    <property type="entry name" value="Sigma70_r2"/>
    <property type="match status" value="1"/>
</dbReference>
<dbReference type="Pfam" id="PF08281">
    <property type="entry name" value="Sigma70_r4_2"/>
    <property type="match status" value="1"/>
</dbReference>
<dbReference type="InterPro" id="IPR007627">
    <property type="entry name" value="RNA_pol_sigma70_r2"/>
</dbReference>
<dbReference type="OrthoDB" id="9794372at2"/>
<evidence type="ECO:0000313" key="5">
    <source>
        <dbReference type="Proteomes" id="UP000249254"/>
    </source>
</evidence>
<gene>
    <name evidence="4" type="ORF">DJ017_19665</name>
</gene>
<dbReference type="NCBIfam" id="NF007214">
    <property type="entry name" value="PRK09636.1"/>
    <property type="match status" value="1"/>
</dbReference>
<organism evidence="4 5">
    <name type="scientific">Phenylobacterium soli</name>
    <dbReference type="NCBI Taxonomy" id="2170551"/>
    <lineage>
        <taxon>Bacteria</taxon>
        <taxon>Pseudomonadati</taxon>
        <taxon>Pseudomonadota</taxon>
        <taxon>Alphaproteobacteria</taxon>
        <taxon>Caulobacterales</taxon>
        <taxon>Caulobacteraceae</taxon>
        <taxon>Phenylobacterium</taxon>
    </lineage>
</organism>
<dbReference type="InterPro" id="IPR013324">
    <property type="entry name" value="RNA_pol_sigma_r3/r4-like"/>
</dbReference>
<evidence type="ECO:0000259" key="2">
    <source>
        <dbReference type="Pfam" id="PF04542"/>
    </source>
</evidence>
<dbReference type="Gene3D" id="3.10.450.50">
    <property type="match status" value="1"/>
</dbReference>
<reference evidence="5" key="1">
    <citation type="submission" date="2018-05" db="EMBL/GenBank/DDBJ databases">
        <authorList>
            <person name="Li X."/>
        </authorList>
    </citation>
    <scope>NUCLEOTIDE SEQUENCE [LARGE SCALE GENOMIC DNA]</scope>
    <source>
        <strain evidence="5">LX32</strain>
    </source>
</reference>
<dbReference type="InterPro" id="IPR036388">
    <property type="entry name" value="WH-like_DNA-bd_sf"/>
</dbReference>